<evidence type="ECO:0000256" key="5">
    <source>
        <dbReference type="ARBA" id="ARBA00022679"/>
    </source>
</evidence>
<dbReference type="CDD" id="cd01556">
    <property type="entry name" value="EPSP_synthase"/>
    <property type="match status" value="1"/>
</dbReference>
<comment type="similarity">
    <text evidence="2 8">Belongs to the EPSP synthase family.</text>
</comment>
<comment type="subunit">
    <text evidence="8">Monomer.</text>
</comment>
<evidence type="ECO:0000313" key="11">
    <source>
        <dbReference type="Proteomes" id="UP000019678"/>
    </source>
</evidence>
<dbReference type="FunFam" id="3.65.10.10:FF:000005">
    <property type="entry name" value="3-phosphoshikimate 1-carboxyvinyltransferase"/>
    <property type="match status" value="1"/>
</dbReference>
<comment type="function">
    <text evidence="8">Catalyzes the transfer of the enolpyruvyl moiety of phosphoenolpyruvate (PEP) to the 5-hydroxyl of shikimate-3-phosphate (S3P) to produce enolpyruvyl shikimate-3-phosphate and inorganic phosphate.</text>
</comment>
<dbReference type="InterPro" id="IPR023193">
    <property type="entry name" value="EPSP_synthase_CS"/>
</dbReference>
<keyword evidence="11" id="KW-1185">Reference proteome</keyword>
<feature type="binding site" evidence="8">
    <location>
        <position position="178"/>
    </location>
    <ligand>
        <name>3-phosphoshikimate</name>
        <dbReference type="ChEBI" id="CHEBI:145989"/>
    </ligand>
</feature>
<feature type="binding site" evidence="8">
    <location>
        <position position="23"/>
    </location>
    <ligand>
        <name>3-phosphoshikimate</name>
        <dbReference type="ChEBI" id="CHEBI:145989"/>
    </ligand>
</feature>
<dbReference type="SUPFAM" id="SSF55205">
    <property type="entry name" value="EPT/RTPC-like"/>
    <property type="match status" value="1"/>
</dbReference>
<feature type="domain" description="Enolpyruvate transferase" evidence="9">
    <location>
        <begin position="12"/>
        <end position="439"/>
    </location>
</feature>
<dbReference type="InterPro" id="IPR006264">
    <property type="entry name" value="EPSP_synthase"/>
</dbReference>
<evidence type="ECO:0000256" key="7">
    <source>
        <dbReference type="ARBA" id="ARBA00044633"/>
    </source>
</evidence>
<dbReference type="Gene3D" id="3.65.10.10">
    <property type="entry name" value="Enolpyruvate transferase domain"/>
    <property type="match status" value="2"/>
</dbReference>
<dbReference type="PROSITE" id="PS00885">
    <property type="entry name" value="EPSP_SYNTHASE_2"/>
    <property type="match status" value="1"/>
</dbReference>
<comment type="caution">
    <text evidence="8">Lacks conserved residue(s) required for the propagation of feature annotation.</text>
</comment>
<dbReference type="EC" id="2.5.1.19" evidence="8"/>
<evidence type="ECO:0000256" key="8">
    <source>
        <dbReference type="HAMAP-Rule" id="MF_00210"/>
    </source>
</evidence>
<evidence type="ECO:0000256" key="4">
    <source>
        <dbReference type="ARBA" id="ARBA00022605"/>
    </source>
</evidence>
<name>A0A017SZF3_9BACT</name>
<feature type="binding site" evidence="8">
    <location>
        <position position="329"/>
    </location>
    <ligand>
        <name>3-phosphoshikimate</name>
        <dbReference type="ChEBI" id="CHEBI:145989"/>
    </ligand>
</feature>
<comment type="subcellular location">
    <subcellularLocation>
        <location evidence="8">Cytoplasm</location>
    </subcellularLocation>
</comment>
<feature type="binding site" evidence="8">
    <location>
        <position position="124"/>
    </location>
    <ligand>
        <name>phosphoenolpyruvate</name>
        <dbReference type="ChEBI" id="CHEBI:58702"/>
    </ligand>
</feature>
<gene>
    <name evidence="8" type="primary">aroA</name>
    <name evidence="10" type="ORF">CAP_7593</name>
</gene>
<dbReference type="eggNOG" id="COG0128">
    <property type="taxonomic scope" value="Bacteria"/>
</dbReference>
<dbReference type="NCBIfam" id="TIGR01356">
    <property type="entry name" value="aroA"/>
    <property type="match status" value="1"/>
</dbReference>
<dbReference type="UniPathway" id="UPA00053">
    <property type="reaction ID" value="UER00089"/>
</dbReference>
<dbReference type="EMBL" id="ASRX01000068">
    <property type="protein sequence ID" value="EYF01975.1"/>
    <property type="molecule type" value="Genomic_DNA"/>
</dbReference>
<feature type="binding site" evidence="8">
    <location>
        <position position="23"/>
    </location>
    <ligand>
        <name>phosphoenolpyruvate</name>
        <dbReference type="ChEBI" id="CHEBI:58702"/>
    </ligand>
</feature>
<evidence type="ECO:0000256" key="6">
    <source>
        <dbReference type="ARBA" id="ARBA00023141"/>
    </source>
</evidence>
<feature type="binding site" evidence="8">
    <location>
        <position position="28"/>
    </location>
    <ligand>
        <name>3-phosphoshikimate</name>
        <dbReference type="ChEBI" id="CHEBI:145989"/>
    </ligand>
</feature>
<sequence>MPDLVIQPSVRPLFGSVPVPADKSITHRAILLAGIASGRSRIRGNTLGEDNRATLGALRALGVGVEEPTPGELLIEGKGLSGLTAPAAPIDCGNSGTTMRLLAGILAAQPFTTILVGDASLSKRPMERVAKPLRLRGARIEGRLDPRRVGEITAPLEIGPLRPPHALCGIEYDQPVASAQVKSALLLSGLYAPDATYVREPLVSRDHTERMLSALGVPIRTAGSMVELDPSGWSGEIPALDLEVPGDISAASFLLAAAQLVPESRVTVRRVGWNPTRTGIFEALRDMDGVFAMEAKGEVMAEPIGDLHASPATLRASRIGGEIAARSIDEIPILCALAARAHGVTEIYDAAELRVKESDRIAVMAEVLRAFGVRCEERRDGMLIEGRPDRPLDAAGVSSHGDHRIAMAAAVLALCADGPSRVRDAACIATSFPRFVGTLRALGATIEVDEGAP</sequence>
<feature type="binding site" evidence="8">
    <location>
        <position position="360"/>
    </location>
    <ligand>
        <name>phosphoenolpyruvate</name>
        <dbReference type="ChEBI" id="CHEBI:58702"/>
    </ligand>
</feature>
<dbReference type="Pfam" id="PF00275">
    <property type="entry name" value="EPSP_synthase"/>
    <property type="match status" value="1"/>
</dbReference>
<keyword evidence="6 8" id="KW-0057">Aromatic amino acid biosynthesis</keyword>
<dbReference type="PANTHER" id="PTHR21090">
    <property type="entry name" value="AROM/DEHYDROQUINATE SYNTHASE"/>
    <property type="match status" value="1"/>
</dbReference>
<dbReference type="HAMAP" id="MF_00210">
    <property type="entry name" value="EPSP_synth"/>
    <property type="match status" value="1"/>
</dbReference>
<feature type="binding site" evidence="8">
    <location>
        <position position="180"/>
    </location>
    <ligand>
        <name>phosphoenolpyruvate</name>
        <dbReference type="ChEBI" id="CHEBI:58702"/>
    </ligand>
</feature>
<evidence type="ECO:0000313" key="10">
    <source>
        <dbReference type="EMBL" id="EYF01975.1"/>
    </source>
</evidence>
<dbReference type="OrthoDB" id="9809920at2"/>
<dbReference type="GO" id="GO:0009423">
    <property type="term" value="P:chorismate biosynthetic process"/>
    <property type="evidence" value="ECO:0007669"/>
    <property type="project" value="UniProtKB-UniRule"/>
</dbReference>
<feature type="active site" description="Proton acceptor" evidence="8">
    <location>
        <position position="329"/>
    </location>
</feature>
<evidence type="ECO:0000259" key="9">
    <source>
        <dbReference type="Pfam" id="PF00275"/>
    </source>
</evidence>
<proteinExistence type="inferred from homology"/>
<keyword evidence="4 8" id="KW-0028">Amino-acid biosynthesis</keyword>
<comment type="pathway">
    <text evidence="1 8">Metabolic intermediate biosynthesis; chorismate biosynthesis; chorismate from D-erythrose 4-phosphate and phosphoenolpyruvate: step 6/7.</text>
</comment>
<dbReference type="STRING" id="1192034.CAP_7593"/>
<dbReference type="GO" id="GO:0005737">
    <property type="term" value="C:cytoplasm"/>
    <property type="evidence" value="ECO:0007669"/>
    <property type="project" value="UniProtKB-SubCell"/>
</dbReference>
<dbReference type="Proteomes" id="UP000019678">
    <property type="component" value="Unassembled WGS sequence"/>
</dbReference>
<keyword evidence="5 8" id="KW-0808">Transferase</keyword>
<dbReference type="AlphaFoldDB" id="A0A017SZF3"/>
<dbReference type="GO" id="GO:0003866">
    <property type="term" value="F:3-phosphoshikimate 1-carboxyvinyltransferase activity"/>
    <property type="evidence" value="ECO:0007669"/>
    <property type="project" value="UniProtKB-UniRule"/>
</dbReference>
<feature type="binding site" evidence="8">
    <location>
        <position position="180"/>
    </location>
    <ligand>
        <name>3-phosphoshikimate</name>
        <dbReference type="ChEBI" id="CHEBI:145989"/>
    </ligand>
</feature>
<evidence type="ECO:0000256" key="3">
    <source>
        <dbReference type="ARBA" id="ARBA00022490"/>
    </source>
</evidence>
<evidence type="ECO:0000256" key="1">
    <source>
        <dbReference type="ARBA" id="ARBA00004811"/>
    </source>
</evidence>
<evidence type="ECO:0000256" key="2">
    <source>
        <dbReference type="ARBA" id="ARBA00009948"/>
    </source>
</evidence>
<dbReference type="PROSITE" id="PS00104">
    <property type="entry name" value="EPSP_SYNTHASE_1"/>
    <property type="match status" value="1"/>
</dbReference>
<dbReference type="PANTHER" id="PTHR21090:SF5">
    <property type="entry name" value="PENTAFUNCTIONAL AROM POLYPEPTIDE"/>
    <property type="match status" value="1"/>
</dbReference>
<dbReference type="InterPro" id="IPR036968">
    <property type="entry name" value="Enolpyruvate_Tfrase_sf"/>
</dbReference>
<accession>A0A017SZF3</accession>
<reference evidence="10 11" key="1">
    <citation type="submission" date="2013-05" db="EMBL/GenBank/DDBJ databases">
        <title>Genome assembly of Chondromyces apiculatus DSM 436.</title>
        <authorList>
            <person name="Sharma G."/>
            <person name="Khatri I."/>
            <person name="Kaur C."/>
            <person name="Mayilraj S."/>
            <person name="Subramanian S."/>
        </authorList>
    </citation>
    <scope>NUCLEOTIDE SEQUENCE [LARGE SCALE GENOMIC DNA]</scope>
    <source>
        <strain evidence="10 11">DSM 436</strain>
    </source>
</reference>
<dbReference type="GO" id="GO:0009073">
    <property type="term" value="P:aromatic amino acid family biosynthetic process"/>
    <property type="evidence" value="ECO:0007669"/>
    <property type="project" value="UniProtKB-KW"/>
</dbReference>
<keyword evidence="3 8" id="KW-0963">Cytoplasm</keyword>
<comment type="catalytic activity">
    <reaction evidence="7">
        <text>3-phosphoshikimate + phosphoenolpyruvate = 5-O-(1-carboxyvinyl)-3-phosphoshikimate + phosphate</text>
        <dbReference type="Rhea" id="RHEA:21256"/>
        <dbReference type="ChEBI" id="CHEBI:43474"/>
        <dbReference type="ChEBI" id="CHEBI:57701"/>
        <dbReference type="ChEBI" id="CHEBI:58702"/>
        <dbReference type="ChEBI" id="CHEBI:145989"/>
        <dbReference type="EC" id="2.5.1.19"/>
    </reaction>
    <physiologicalReaction direction="left-to-right" evidence="7">
        <dbReference type="Rhea" id="RHEA:21257"/>
    </physiologicalReaction>
</comment>
<feature type="binding site" evidence="8">
    <location>
        <position position="356"/>
    </location>
    <ligand>
        <name>3-phosphoshikimate</name>
        <dbReference type="ChEBI" id="CHEBI:145989"/>
    </ligand>
</feature>
<dbReference type="InterPro" id="IPR013792">
    <property type="entry name" value="RNA3'P_cycl/enolpyr_Trfase_a/b"/>
</dbReference>
<organism evidence="10 11">
    <name type="scientific">Chondromyces apiculatus DSM 436</name>
    <dbReference type="NCBI Taxonomy" id="1192034"/>
    <lineage>
        <taxon>Bacteria</taxon>
        <taxon>Pseudomonadati</taxon>
        <taxon>Myxococcota</taxon>
        <taxon>Polyangia</taxon>
        <taxon>Polyangiales</taxon>
        <taxon>Polyangiaceae</taxon>
        <taxon>Chondromyces</taxon>
    </lineage>
</organism>
<feature type="binding site" evidence="8">
    <location>
        <position position="96"/>
    </location>
    <ligand>
        <name>phosphoenolpyruvate</name>
        <dbReference type="ChEBI" id="CHEBI:58702"/>
    </ligand>
</feature>
<feature type="binding site" evidence="8">
    <location>
        <position position="404"/>
    </location>
    <ligand>
        <name>phosphoenolpyruvate</name>
        <dbReference type="ChEBI" id="CHEBI:58702"/>
    </ligand>
</feature>
<feature type="binding site" evidence="8">
    <location>
        <position position="24"/>
    </location>
    <ligand>
        <name>3-phosphoshikimate</name>
        <dbReference type="ChEBI" id="CHEBI:145989"/>
    </ligand>
</feature>
<protein>
    <recommendedName>
        <fullName evidence="8">3-phosphoshikimate 1-carboxyvinyltransferase</fullName>
        <ecNumber evidence="8">2.5.1.19</ecNumber>
    </recommendedName>
    <alternativeName>
        <fullName evidence="8">5-enolpyruvylshikimate-3-phosphate synthase</fullName>
        <shortName evidence="8">EPSP synthase</shortName>
        <shortName evidence="8">EPSPS</shortName>
    </alternativeName>
</protein>
<dbReference type="RefSeq" id="WP_044248341.1">
    <property type="nucleotide sequence ID" value="NZ_ASRX01000068.1"/>
</dbReference>
<comment type="caution">
    <text evidence="10">The sequence shown here is derived from an EMBL/GenBank/DDBJ whole genome shotgun (WGS) entry which is preliminary data.</text>
</comment>
<dbReference type="InterPro" id="IPR001986">
    <property type="entry name" value="Enolpyruvate_Tfrase_dom"/>
</dbReference>
<dbReference type="GO" id="GO:0008652">
    <property type="term" value="P:amino acid biosynthetic process"/>
    <property type="evidence" value="ECO:0007669"/>
    <property type="project" value="UniProtKB-KW"/>
</dbReference>
<dbReference type="PIRSF" id="PIRSF000505">
    <property type="entry name" value="EPSPS"/>
    <property type="match status" value="1"/>
</dbReference>